<feature type="signal peptide" evidence="2">
    <location>
        <begin position="1"/>
        <end position="23"/>
    </location>
</feature>
<keyword evidence="2" id="KW-0732">Signal</keyword>
<dbReference type="Gene3D" id="3.40.50.1110">
    <property type="entry name" value="SGNH hydrolase"/>
    <property type="match status" value="1"/>
</dbReference>
<evidence type="ECO:0000313" key="3">
    <source>
        <dbReference type="EMBL" id="SHK95058.1"/>
    </source>
</evidence>
<accession>A0A1M6WMY2</accession>
<gene>
    <name evidence="3" type="ORF">SAMN05444159_4612</name>
</gene>
<dbReference type="InterPro" id="IPR036514">
    <property type="entry name" value="SGNH_hydro_sf"/>
</dbReference>
<keyword evidence="3" id="KW-0378">Hydrolase</keyword>
<feature type="chain" id="PRO_5009922118" evidence="2">
    <location>
        <begin position="24"/>
        <end position="271"/>
    </location>
</feature>
<dbReference type="InterPro" id="IPR057572">
    <property type="entry name" value="NonGDSL"/>
</dbReference>
<reference evidence="3 4" key="1">
    <citation type="submission" date="2016-11" db="EMBL/GenBank/DDBJ databases">
        <authorList>
            <person name="Jaros S."/>
            <person name="Januszkiewicz K."/>
            <person name="Wedrychowicz H."/>
        </authorList>
    </citation>
    <scope>NUCLEOTIDE SEQUENCE [LARGE SCALE GENOMIC DNA]</scope>
    <source>
        <strain evidence="3 4">GAS499</strain>
    </source>
</reference>
<dbReference type="RefSeq" id="WP_079541745.1">
    <property type="nucleotide sequence ID" value="NZ_LT670844.1"/>
</dbReference>
<evidence type="ECO:0000256" key="2">
    <source>
        <dbReference type="SAM" id="SignalP"/>
    </source>
</evidence>
<evidence type="ECO:0000256" key="1">
    <source>
        <dbReference type="SAM" id="MobiDB-lite"/>
    </source>
</evidence>
<feature type="region of interest" description="Disordered" evidence="1">
    <location>
        <begin position="23"/>
        <end position="49"/>
    </location>
</feature>
<dbReference type="GO" id="GO:0016788">
    <property type="term" value="F:hydrolase activity, acting on ester bonds"/>
    <property type="evidence" value="ECO:0007669"/>
    <property type="project" value="UniProtKB-ARBA"/>
</dbReference>
<organism evidence="3 4">
    <name type="scientific">Bradyrhizobium lablabi</name>
    <dbReference type="NCBI Taxonomy" id="722472"/>
    <lineage>
        <taxon>Bacteria</taxon>
        <taxon>Pseudomonadati</taxon>
        <taxon>Pseudomonadota</taxon>
        <taxon>Alphaproteobacteria</taxon>
        <taxon>Hyphomicrobiales</taxon>
        <taxon>Nitrobacteraceae</taxon>
        <taxon>Bradyrhizobium</taxon>
    </lineage>
</organism>
<feature type="compositionally biased region" description="Low complexity" evidence="1">
    <location>
        <begin position="23"/>
        <end position="44"/>
    </location>
</feature>
<dbReference type="Proteomes" id="UP000189935">
    <property type="component" value="Chromosome I"/>
</dbReference>
<protein>
    <submittedName>
        <fullName evidence="3">GDSL-like Lipase/Acylhydrolase family protein</fullName>
    </submittedName>
</protein>
<dbReference type="OrthoDB" id="7203637at2"/>
<name>A0A1M6WMY2_9BRAD</name>
<evidence type="ECO:0000313" key="4">
    <source>
        <dbReference type="Proteomes" id="UP000189935"/>
    </source>
</evidence>
<dbReference type="SUPFAM" id="SSF52266">
    <property type="entry name" value="SGNH hydrolase"/>
    <property type="match status" value="1"/>
</dbReference>
<dbReference type="AlphaFoldDB" id="A0A1M6WMY2"/>
<proteinExistence type="predicted"/>
<dbReference type="EMBL" id="LT670844">
    <property type="protein sequence ID" value="SHK95058.1"/>
    <property type="molecule type" value="Genomic_DNA"/>
</dbReference>
<dbReference type="Pfam" id="PF25182">
    <property type="entry name" value="NonGDSL"/>
    <property type="match status" value="1"/>
</dbReference>
<sequence>MNSGAILGLMLLAGLLTAAPARAEDAPAPAQDAPARAQDTPARPGDAPQSCEVPEYLLATDSALPKVTEAVKSRHLLDILVIGSRSSTLNTAEGLAYPDRLQAMLREKLPSVTVNLSVELQVKKTAEELAPGLAKLLEGKKPTLVIWQTGTVDAVRSVDPEDFRSAVDEGVAAMQNAGADVILMNLQYSPRTETMISAPPYLDNMRVVAQQHDVPLFDRFAIMRQWNEQGDFDLFSTFHGIELAKRVHDCLGRALSKFIIDAAHLGPAQQN</sequence>